<evidence type="ECO:0000256" key="1">
    <source>
        <dbReference type="SAM" id="Phobius"/>
    </source>
</evidence>
<dbReference type="EMBL" id="CP126114">
    <property type="protein sequence ID" value="WHY88594.1"/>
    <property type="molecule type" value="Genomic_DNA"/>
</dbReference>
<dbReference type="AlphaFoldDB" id="A0AA95MQS9"/>
<evidence type="ECO:0000313" key="2">
    <source>
        <dbReference type="EMBL" id="WHY88594.1"/>
    </source>
</evidence>
<gene>
    <name evidence="2" type="ORF">QNH39_12450</name>
</gene>
<proteinExistence type="predicted"/>
<organism evidence="2 3">
    <name type="scientific">Neobacillus novalis</name>
    <dbReference type="NCBI Taxonomy" id="220687"/>
    <lineage>
        <taxon>Bacteria</taxon>
        <taxon>Bacillati</taxon>
        <taxon>Bacillota</taxon>
        <taxon>Bacilli</taxon>
        <taxon>Bacillales</taxon>
        <taxon>Bacillaceae</taxon>
        <taxon>Neobacillus</taxon>
    </lineage>
</organism>
<name>A0AA95MQS9_9BACI</name>
<dbReference type="Proteomes" id="UP001178288">
    <property type="component" value="Chromosome"/>
</dbReference>
<reference evidence="2" key="1">
    <citation type="submission" date="2023-05" db="EMBL/GenBank/DDBJ databases">
        <title>Comparative genomics of Bacillaceae isolates and their secondary metabolite potential.</title>
        <authorList>
            <person name="Song L."/>
            <person name="Nielsen L.J."/>
            <person name="Mohite O."/>
            <person name="Xu X."/>
            <person name="Weber T."/>
            <person name="Kovacs A.T."/>
        </authorList>
    </citation>
    <scope>NUCLEOTIDE SEQUENCE</scope>
    <source>
        <strain evidence="2">XLM17</strain>
    </source>
</reference>
<keyword evidence="1" id="KW-0472">Membrane</keyword>
<protein>
    <submittedName>
        <fullName evidence="2">Uncharacterized protein</fullName>
    </submittedName>
</protein>
<feature type="transmembrane region" description="Helical" evidence="1">
    <location>
        <begin position="28"/>
        <end position="50"/>
    </location>
</feature>
<sequence length="66" mass="7451">MKIETRTTSRHPLLPFQRGLSLPVLGKFWLSHGLALIWMVFSIVLSVPWVKELGQVETVPVAIVIN</sequence>
<keyword evidence="1" id="KW-0812">Transmembrane</keyword>
<keyword evidence="1" id="KW-1133">Transmembrane helix</keyword>
<evidence type="ECO:0000313" key="3">
    <source>
        <dbReference type="Proteomes" id="UP001178288"/>
    </source>
</evidence>
<dbReference type="KEGG" id="nnv:QNH39_12450"/>
<dbReference type="RefSeq" id="WP_066086713.1">
    <property type="nucleotide sequence ID" value="NZ_CP126114.1"/>
</dbReference>
<accession>A0AA95MQS9</accession>
<keyword evidence="3" id="KW-1185">Reference proteome</keyword>